<dbReference type="GO" id="GO:0043565">
    <property type="term" value="F:sequence-specific DNA binding"/>
    <property type="evidence" value="ECO:0007669"/>
    <property type="project" value="TreeGrafter"/>
</dbReference>
<dbReference type="Proteomes" id="UP000032427">
    <property type="component" value="Chromosome 2"/>
</dbReference>
<sequence>MNKLKQMTLFMTIVETGSITKAAEKLELSKSVISQHIKQLEADLGLPLLKRTTRKQSLTASGEHFYLQCCEMHRLAEKAWSDILHQQEFPQGKLTVTAPHALMNDIIIPALSSVFSAHKDVKLNLIAHDGQLDLMQEDIDLAIRVGESKLSNLKQKRIGTIQDVLCIAKDYPEFTIDSIEVLPYIANHWQPKNISHQLVNTTTQSSRVIHFTATHQVNTVQNSLALIKNGLGIGLLPEFIYLQHQDELRTVLPTFEMKASNVYALHPFHGQIPISVRMAIDAIESALA</sequence>
<dbReference type="GeneID" id="28543487"/>
<organism evidence="6 7">
    <name type="scientific">Aliivibrio wodanis</name>
    <dbReference type="NCBI Taxonomy" id="80852"/>
    <lineage>
        <taxon>Bacteria</taxon>
        <taxon>Pseudomonadati</taxon>
        <taxon>Pseudomonadota</taxon>
        <taxon>Gammaproteobacteria</taxon>
        <taxon>Vibrionales</taxon>
        <taxon>Vibrionaceae</taxon>
        <taxon>Aliivibrio</taxon>
    </lineage>
</organism>
<evidence type="ECO:0000259" key="5">
    <source>
        <dbReference type="PROSITE" id="PS50931"/>
    </source>
</evidence>
<dbReference type="GO" id="GO:0006351">
    <property type="term" value="P:DNA-templated transcription"/>
    <property type="evidence" value="ECO:0007669"/>
    <property type="project" value="TreeGrafter"/>
</dbReference>
<dbReference type="InterPro" id="IPR036390">
    <property type="entry name" value="WH_DNA-bd_sf"/>
</dbReference>
<dbReference type="PROSITE" id="PS50931">
    <property type="entry name" value="HTH_LYSR"/>
    <property type="match status" value="1"/>
</dbReference>
<dbReference type="AlphaFoldDB" id="A0A090IDV7"/>
<dbReference type="PRINTS" id="PR00039">
    <property type="entry name" value="HTHLYSR"/>
</dbReference>
<reference evidence="7" key="1">
    <citation type="submission" date="2014-09" db="EMBL/GenBank/DDBJ databases">
        <authorList>
            <person name="Hjerde E."/>
        </authorList>
    </citation>
    <scope>NUCLEOTIDE SEQUENCE [LARGE SCALE GENOMIC DNA]</scope>
    <source>
        <strain evidence="7">06/09/139</strain>
    </source>
</reference>
<evidence type="ECO:0000256" key="1">
    <source>
        <dbReference type="ARBA" id="ARBA00009437"/>
    </source>
</evidence>
<keyword evidence="3" id="KW-0238">DNA-binding</keyword>
<dbReference type="Pfam" id="PF03466">
    <property type="entry name" value="LysR_substrate"/>
    <property type="match status" value="1"/>
</dbReference>
<dbReference type="Gene3D" id="3.40.190.290">
    <property type="match status" value="1"/>
</dbReference>
<keyword evidence="7" id="KW-1185">Reference proteome</keyword>
<dbReference type="SUPFAM" id="SSF46785">
    <property type="entry name" value="Winged helix' DNA-binding domain"/>
    <property type="match status" value="1"/>
</dbReference>
<dbReference type="FunFam" id="1.10.10.10:FF:000001">
    <property type="entry name" value="LysR family transcriptional regulator"/>
    <property type="match status" value="1"/>
</dbReference>
<keyword evidence="2" id="KW-0805">Transcription regulation</keyword>
<dbReference type="PANTHER" id="PTHR30537">
    <property type="entry name" value="HTH-TYPE TRANSCRIPTIONAL REGULATOR"/>
    <property type="match status" value="1"/>
</dbReference>
<name>A0A090IDV7_9GAMM</name>
<dbReference type="GO" id="GO:0003700">
    <property type="term" value="F:DNA-binding transcription factor activity"/>
    <property type="evidence" value="ECO:0007669"/>
    <property type="project" value="InterPro"/>
</dbReference>
<evidence type="ECO:0000256" key="2">
    <source>
        <dbReference type="ARBA" id="ARBA00023015"/>
    </source>
</evidence>
<dbReference type="EMBL" id="LN554847">
    <property type="protein sequence ID" value="CED57844.1"/>
    <property type="molecule type" value="Genomic_DNA"/>
</dbReference>
<dbReference type="SUPFAM" id="SSF53850">
    <property type="entry name" value="Periplasmic binding protein-like II"/>
    <property type="match status" value="1"/>
</dbReference>
<dbReference type="PANTHER" id="PTHR30537:SF30">
    <property type="entry name" value="TRANSCRIPTIONAL REGULATOR-RELATED"/>
    <property type="match status" value="1"/>
</dbReference>
<gene>
    <name evidence="6" type="ORF">AWOD_II_1230</name>
</gene>
<evidence type="ECO:0000256" key="3">
    <source>
        <dbReference type="ARBA" id="ARBA00023125"/>
    </source>
</evidence>
<dbReference type="InterPro" id="IPR000847">
    <property type="entry name" value="LysR_HTH_N"/>
</dbReference>
<dbReference type="InterPro" id="IPR058163">
    <property type="entry name" value="LysR-type_TF_proteobact-type"/>
</dbReference>
<dbReference type="HOGENOM" id="CLU_039613_16_2_6"/>
<dbReference type="OrthoDB" id="5825379at2"/>
<dbReference type="Pfam" id="PF00126">
    <property type="entry name" value="HTH_1"/>
    <property type="match status" value="1"/>
</dbReference>
<dbReference type="STRING" id="80852.AWOD_II_1230"/>
<keyword evidence="4" id="KW-0804">Transcription</keyword>
<proteinExistence type="inferred from homology"/>
<comment type="similarity">
    <text evidence="1">Belongs to the LysR transcriptional regulatory family.</text>
</comment>
<evidence type="ECO:0000256" key="4">
    <source>
        <dbReference type="ARBA" id="ARBA00023163"/>
    </source>
</evidence>
<dbReference type="Gene3D" id="1.10.10.10">
    <property type="entry name" value="Winged helix-like DNA-binding domain superfamily/Winged helix DNA-binding domain"/>
    <property type="match status" value="1"/>
</dbReference>
<feature type="domain" description="HTH lysR-type" evidence="5">
    <location>
        <begin position="1"/>
        <end position="59"/>
    </location>
</feature>
<evidence type="ECO:0000313" key="6">
    <source>
        <dbReference type="EMBL" id="CED57844.1"/>
    </source>
</evidence>
<protein>
    <submittedName>
        <fullName evidence="6">HTH-type transcriptional regulator, LysR family</fullName>
    </submittedName>
</protein>
<dbReference type="KEGG" id="awd:AWOD_II_1230"/>
<accession>A0A090IDV7</accession>
<dbReference type="InterPro" id="IPR036388">
    <property type="entry name" value="WH-like_DNA-bd_sf"/>
</dbReference>
<evidence type="ECO:0000313" key="7">
    <source>
        <dbReference type="Proteomes" id="UP000032427"/>
    </source>
</evidence>
<dbReference type="InterPro" id="IPR005119">
    <property type="entry name" value="LysR_subst-bd"/>
</dbReference>
<dbReference type="PATRIC" id="fig|80852.17.peg.4037"/>